<evidence type="ECO:0000313" key="1">
    <source>
        <dbReference type="EMBL" id="GIY06479.1"/>
    </source>
</evidence>
<reference evidence="1 2" key="1">
    <citation type="submission" date="2021-06" db="EMBL/GenBank/DDBJ databases">
        <title>Caerostris extrusa draft genome.</title>
        <authorList>
            <person name="Kono N."/>
            <person name="Arakawa K."/>
        </authorList>
    </citation>
    <scope>NUCLEOTIDE SEQUENCE [LARGE SCALE GENOMIC DNA]</scope>
</reference>
<gene>
    <name evidence="1" type="ORF">CEXT_797051</name>
</gene>
<evidence type="ECO:0000313" key="2">
    <source>
        <dbReference type="Proteomes" id="UP001054945"/>
    </source>
</evidence>
<accession>A0AAV4QCN3</accession>
<dbReference type="EMBL" id="BPLR01005963">
    <property type="protein sequence ID" value="GIY06479.1"/>
    <property type="molecule type" value="Genomic_DNA"/>
</dbReference>
<dbReference type="Proteomes" id="UP001054945">
    <property type="component" value="Unassembled WGS sequence"/>
</dbReference>
<keyword evidence="2" id="KW-1185">Reference proteome</keyword>
<name>A0AAV4QCN3_CAEEX</name>
<organism evidence="1 2">
    <name type="scientific">Caerostris extrusa</name>
    <name type="common">Bark spider</name>
    <name type="synonym">Caerostris bankana</name>
    <dbReference type="NCBI Taxonomy" id="172846"/>
    <lineage>
        <taxon>Eukaryota</taxon>
        <taxon>Metazoa</taxon>
        <taxon>Ecdysozoa</taxon>
        <taxon>Arthropoda</taxon>
        <taxon>Chelicerata</taxon>
        <taxon>Arachnida</taxon>
        <taxon>Araneae</taxon>
        <taxon>Araneomorphae</taxon>
        <taxon>Entelegynae</taxon>
        <taxon>Araneoidea</taxon>
        <taxon>Araneidae</taxon>
        <taxon>Caerostris</taxon>
    </lineage>
</organism>
<dbReference type="AlphaFoldDB" id="A0AAV4QCN3"/>
<comment type="caution">
    <text evidence="1">The sequence shown here is derived from an EMBL/GenBank/DDBJ whole genome shotgun (WGS) entry which is preliminary data.</text>
</comment>
<sequence>MLMTVIHSQSRYSGANLFCGFPKPSLSGEKGALSTQPRALIVVFFLFPWRRSLDVWVLDHLLAAEIVCEVLTILHILVRES</sequence>
<protein>
    <submittedName>
        <fullName evidence="1">Uncharacterized protein</fullName>
    </submittedName>
</protein>
<proteinExistence type="predicted"/>